<organism evidence="1 2">
    <name type="scientific">Pseudopedobacter saltans</name>
    <dbReference type="NCBI Taxonomy" id="151895"/>
    <lineage>
        <taxon>Bacteria</taxon>
        <taxon>Pseudomonadati</taxon>
        <taxon>Bacteroidota</taxon>
        <taxon>Sphingobacteriia</taxon>
        <taxon>Sphingobacteriales</taxon>
        <taxon>Sphingobacteriaceae</taxon>
        <taxon>Pseudopedobacter</taxon>
    </lineage>
</organism>
<protein>
    <submittedName>
        <fullName evidence="1">16S rRNA (Guanine(527)-N(7))-methyltransferase RsmG</fullName>
    </submittedName>
</protein>
<dbReference type="GO" id="GO:0032259">
    <property type="term" value="P:methylation"/>
    <property type="evidence" value="ECO:0007669"/>
    <property type="project" value="UniProtKB-KW"/>
</dbReference>
<name>A0A2W5EQ25_9SPHI</name>
<evidence type="ECO:0000313" key="2">
    <source>
        <dbReference type="Proteomes" id="UP000249645"/>
    </source>
</evidence>
<feature type="non-terminal residue" evidence="1">
    <location>
        <position position="30"/>
    </location>
</feature>
<keyword evidence="1" id="KW-0808">Transferase</keyword>
<dbReference type="EMBL" id="QFOI01000375">
    <property type="protein sequence ID" value="PZP43370.1"/>
    <property type="molecule type" value="Genomic_DNA"/>
</dbReference>
<dbReference type="AlphaFoldDB" id="A0A2W5EQ25"/>
<dbReference type="Proteomes" id="UP000249645">
    <property type="component" value="Unassembled WGS sequence"/>
</dbReference>
<evidence type="ECO:0000313" key="1">
    <source>
        <dbReference type="EMBL" id="PZP43370.1"/>
    </source>
</evidence>
<keyword evidence="1" id="KW-0489">Methyltransferase</keyword>
<dbReference type="GO" id="GO:0008168">
    <property type="term" value="F:methyltransferase activity"/>
    <property type="evidence" value="ECO:0007669"/>
    <property type="project" value="UniProtKB-KW"/>
</dbReference>
<sequence length="30" mass="3706">MDIQIVYKYFDDFTQTQKDQFAALENLYQE</sequence>
<reference evidence="1 2" key="1">
    <citation type="submission" date="2017-11" db="EMBL/GenBank/DDBJ databases">
        <title>Infants hospitalized years apart are colonized by the same room-sourced microbial strains.</title>
        <authorList>
            <person name="Brooks B."/>
            <person name="Olm M.R."/>
            <person name="Firek B.A."/>
            <person name="Baker R."/>
            <person name="Thomas B.C."/>
            <person name="Morowitz M.J."/>
            <person name="Banfield J.F."/>
        </authorList>
    </citation>
    <scope>NUCLEOTIDE SEQUENCE [LARGE SCALE GENOMIC DNA]</scope>
    <source>
        <strain evidence="1">S2_009_000_R2_76</strain>
    </source>
</reference>
<accession>A0A2W5EQ25</accession>
<comment type="caution">
    <text evidence="1">The sequence shown here is derived from an EMBL/GenBank/DDBJ whole genome shotgun (WGS) entry which is preliminary data.</text>
</comment>
<gene>
    <name evidence="1" type="ORF">DI598_15835</name>
</gene>
<proteinExistence type="predicted"/>